<protein>
    <submittedName>
        <fullName evidence="1">PREDICTED: reverse mRNAase</fullName>
    </submittedName>
</protein>
<organism evidence="1 2">
    <name type="scientific">Prunus dulcis</name>
    <name type="common">Almond</name>
    <name type="synonym">Amygdalus dulcis</name>
    <dbReference type="NCBI Taxonomy" id="3755"/>
    <lineage>
        <taxon>Eukaryota</taxon>
        <taxon>Viridiplantae</taxon>
        <taxon>Streptophyta</taxon>
        <taxon>Embryophyta</taxon>
        <taxon>Tracheophyta</taxon>
        <taxon>Spermatophyta</taxon>
        <taxon>Magnoliopsida</taxon>
        <taxon>eudicotyledons</taxon>
        <taxon>Gunneridae</taxon>
        <taxon>Pentapetalae</taxon>
        <taxon>rosids</taxon>
        <taxon>fabids</taxon>
        <taxon>Rosales</taxon>
        <taxon>Rosaceae</taxon>
        <taxon>Amygdaloideae</taxon>
        <taxon>Amygdaleae</taxon>
        <taxon>Prunus</taxon>
    </lineage>
</organism>
<dbReference type="OMA" id="WIRDPEC"/>
<evidence type="ECO:0000313" key="1">
    <source>
        <dbReference type="EMBL" id="VVA37630.1"/>
    </source>
</evidence>
<dbReference type="InParanoid" id="A0A5E4GDC6"/>
<dbReference type="AlphaFoldDB" id="A0A5E4GDC6"/>
<evidence type="ECO:0000313" key="2">
    <source>
        <dbReference type="Proteomes" id="UP000327085"/>
    </source>
</evidence>
<proteinExistence type="predicted"/>
<dbReference type="EMBL" id="CABIKO010000557">
    <property type="protein sequence ID" value="VVA37630.1"/>
    <property type="molecule type" value="Genomic_DNA"/>
</dbReference>
<reference evidence="2" key="1">
    <citation type="journal article" date="2020" name="Plant J.">
        <title>Transposons played a major role in the diversification between the closely related almond and peach genomes: results from the almond genome sequence.</title>
        <authorList>
            <person name="Alioto T."/>
            <person name="Alexiou K.G."/>
            <person name="Bardil A."/>
            <person name="Barteri F."/>
            <person name="Castanera R."/>
            <person name="Cruz F."/>
            <person name="Dhingra A."/>
            <person name="Duval H."/>
            <person name="Fernandez I Marti A."/>
            <person name="Frias L."/>
            <person name="Galan B."/>
            <person name="Garcia J.L."/>
            <person name="Howad W."/>
            <person name="Gomez-Garrido J."/>
            <person name="Gut M."/>
            <person name="Julca I."/>
            <person name="Morata J."/>
            <person name="Puigdomenech P."/>
            <person name="Ribeca P."/>
            <person name="Rubio Cabetas M.J."/>
            <person name="Vlasova A."/>
            <person name="Wirthensohn M."/>
            <person name="Garcia-Mas J."/>
            <person name="Gabaldon T."/>
            <person name="Casacuberta J.M."/>
            <person name="Arus P."/>
        </authorList>
    </citation>
    <scope>NUCLEOTIDE SEQUENCE [LARGE SCALE GENOMIC DNA]</scope>
    <source>
        <strain evidence="2">cv. Texas</strain>
    </source>
</reference>
<gene>
    <name evidence="1" type="ORF">ALMOND_2B007546</name>
</gene>
<accession>A0A5E4GDC6</accession>
<dbReference type="Proteomes" id="UP000327085">
    <property type="component" value="Chromosome 8"/>
</dbReference>
<dbReference type="Gramene" id="VVA37630">
    <property type="protein sequence ID" value="VVA37630"/>
    <property type="gene ID" value="Prudul26B007546"/>
</dbReference>
<sequence>MDMLFIWEPQISGEKALSVVKSLGFHCFEIVDAVGFFVGLWLLRDNNKVNVEILGTFDQSLTACLPWLLVGDFKEMLSMDDKMGGVPVNRFKGFKSWFESHDMVDLSFSGPRGPNPSLSSLEVSLMDDFKKVIEQEFVFWKQKSRLQWLMDGDRNTKFFHLTTVMRRRRYKIERLKNSVGVFVEEAKGIKALANSVVDMNTFIPNFIPRIEDADLISLSRGIDLIEVKESLFRIVGLKALEWMASLLASIKAQWSKCALDLLNLVTTSFSEGSALDNLNSTLITLVPKIESPESMVHFRLLSIK</sequence>
<name>A0A5E4GDC6_PRUDU</name>